<name>I6ZLB2_ENCRO</name>
<dbReference type="OrthoDB" id="2191306at2759"/>
<sequence length="116" mass="13221">MDREVLRHRVLVTIGKSSLFRFIENVLEEGKIPTMASSITEYLLNNKYNKEKALDHISNYLEEELENSGIDVDDGADGVALAVLFVYEEFLENKSKFFSKIQEKSSQVSPLSDSEE</sequence>
<dbReference type="AlphaFoldDB" id="I6ZLB2"/>
<keyword evidence="2" id="KW-1185">Reference proteome</keyword>
<dbReference type="EMBL" id="CP003530">
    <property type="protein sequence ID" value="AFN84118.1"/>
    <property type="molecule type" value="Genomic_DNA"/>
</dbReference>
<dbReference type="KEGG" id="ero:EROM_111370"/>
<evidence type="ECO:0000313" key="1">
    <source>
        <dbReference type="EMBL" id="AFN84118.1"/>
    </source>
</evidence>
<reference evidence="1 2" key="1">
    <citation type="journal article" date="2012" name="Proc. Natl. Acad. Sci. U.S.A.">
        <title>Gain and loss of multiple functionally related, horizontally transferred genes in the reduced genomes of two microsporidian parasites.</title>
        <authorList>
            <person name="Pombert J.-F."/>
            <person name="Selman M."/>
            <person name="Burki F."/>
            <person name="Bardell F.T."/>
            <person name="Farinelli L."/>
            <person name="Solter L.F."/>
            <person name="Whitman D.W."/>
            <person name="Weiss L.M."/>
            <person name="Corradi N."/>
            <person name="Keeling P.J."/>
        </authorList>
    </citation>
    <scope>NUCLEOTIDE SEQUENCE [LARGE SCALE GENOMIC DNA]</scope>
    <source>
        <strain evidence="1 2">SJ-2008</strain>
    </source>
</reference>
<accession>I6ZLB2</accession>
<dbReference type="GeneID" id="20564736"/>
<evidence type="ECO:0000313" key="2">
    <source>
        <dbReference type="Proteomes" id="UP000010094"/>
    </source>
</evidence>
<gene>
    <name evidence="1" type="ordered locus">EROM_111370</name>
</gene>
<organism evidence="1 2">
    <name type="scientific">Encephalitozoon romaleae (strain SJ-2008)</name>
    <name type="common">Microsporidian parasite</name>
    <dbReference type="NCBI Taxonomy" id="1178016"/>
    <lineage>
        <taxon>Eukaryota</taxon>
        <taxon>Fungi</taxon>
        <taxon>Fungi incertae sedis</taxon>
        <taxon>Microsporidia</taxon>
        <taxon>Unikaryonidae</taxon>
        <taxon>Encephalitozoon</taxon>
    </lineage>
</organism>
<dbReference type="VEuPathDB" id="MicrosporidiaDB:EROM_111370"/>
<dbReference type="Proteomes" id="UP000010094">
    <property type="component" value="Chromosome XI"/>
</dbReference>
<dbReference type="HOGENOM" id="CLU_2062180_0_0_1"/>
<dbReference type="RefSeq" id="XP_009265615.1">
    <property type="nucleotide sequence ID" value="XM_009267340.1"/>
</dbReference>
<proteinExistence type="predicted"/>
<protein>
    <submittedName>
        <fullName evidence="1">Uncharacterized protein</fullName>
    </submittedName>
</protein>